<dbReference type="EMBL" id="JARMAB010000016">
    <property type="protein sequence ID" value="MED1203760.1"/>
    <property type="molecule type" value="Genomic_DNA"/>
</dbReference>
<gene>
    <name evidence="2" type="ORF">P4T90_11855</name>
</gene>
<evidence type="ECO:0000313" key="3">
    <source>
        <dbReference type="Proteomes" id="UP001341444"/>
    </source>
</evidence>
<keyword evidence="1" id="KW-0472">Membrane</keyword>
<feature type="transmembrane region" description="Helical" evidence="1">
    <location>
        <begin position="53"/>
        <end position="76"/>
    </location>
</feature>
<dbReference type="PANTHER" id="PTHR37309">
    <property type="entry name" value="SLR0284 PROTEIN"/>
    <property type="match status" value="1"/>
</dbReference>
<keyword evidence="1" id="KW-0812">Transmembrane</keyword>
<comment type="caution">
    <text evidence="2">The sequence shown here is derived from an EMBL/GenBank/DDBJ whole genome shotgun (WGS) entry which is preliminary data.</text>
</comment>
<reference evidence="2 3" key="1">
    <citation type="submission" date="2023-03" db="EMBL/GenBank/DDBJ databases">
        <title>Bacillus Genome Sequencing.</title>
        <authorList>
            <person name="Dunlap C."/>
        </authorList>
    </citation>
    <scope>NUCLEOTIDE SEQUENCE [LARGE SCALE GENOMIC DNA]</scope>
    <source>
        <strain evidence="2 3">B-23453</strain>
    </source>
</reference>
<accession>A0ABU6ML44</accession>
<evidence type="ECO:0000313" key="2">
    <source>
        <dbReference type="EMBL" id="MED1203760.1"/>
    </source>
</evidence>
<proteinExistence type="predicted"/>
<name>A0ABU6ML44_9BACI</name>
<keyword evidence="1" id="KW-1133">Transmembrane helix</keyword>
<protein>
    <submittedName>
        <fullName evidence="2">Phage holin family protein</fullName>
    </submittedName>
</protein>
<dbReference type="Proteomes" id="UP001341444">
    <property type="component" value="Unassembled WGS sequence"/>
</dbReference>
<feature type="transmembrane region" description="Helical" evidence="1">
    <location>
        <begin position="28"/>
        <end position="46"/>
    </location>
</feature>
<keyword evidence="3" id="KW-1185">Reference proteome</keyword>
<organism evidence="2 3">
    <name type="scientific">Heyndrickxia acidicola</name>
    <dbReference type="NCBI Taxonomy" id="209389"/>
    <lineage>
        <taxon>Bacteria</taxon>
        <taxon>Bacillati</taxon>
        <taxon>Bacillota</taxon>
        <taxon>Bacilli</taxon>
        <taxon>Bacillales</taxon>
        <taxon>Bacillaceae</taxon>
        <taxon>Heyndrickxia</taxon>
    </lineage>
</organism>
<feature type="transmembrane region" description="Helical" evidence="1">
    <location>
        <begin position="88"/>
        <end position="112"/>
    </location>
</feature>
<dbReference type="RefSeq" id="WP_066269652.1">
    <property type="nucleotide sequence ID" value="NZ_JARMAB010000016.1"/>
</dbReference>
<dbReference type="InterPro" id="IPR007165">
    <property type="entry name" value="Phage_holin_4_2"/>
</dbReference>
<sequence>MRWLLSILINAVLFIAIAGYLPGFKVHGFSAALEASFILSILNLLVRPILIILTLPITIVTLGFFLLFINAFTLVITDKLMGSRFDMTNFGVAFLVAVIMAVVNVVIQHMFFQSRSKR</sequence>
<dbReference type="PANTHER" id="PTHR37309:SF1">
    <property type="entry name" value="SLR0284 PROTEIN"/>
    <property type="match status" value="1"/>
</dbReference>
<dbReference type="Pfam" id="PF04020">
    <property type="entry name" value="Phage_holin_4_2"/>
    <property type="match status" value="1"/>
</dbReference>
<evidence type="ECO:0000256" key="1">
    <source>
        <dbReference type="SAM" id="Phobius"/>
    </source>
</evidence>